<keyword evidence="4" id="KW-1185">Reference proteome</keyword>
<evidence type="ECO:0000256" key="2">
    <source>
        <dbReference type="SAM" id="Phobius"/>
    </source>
</evidence>
<protein>
    <submittedName>
        <fullName evidence="3">Uncharacterized protein</fullName>
    </submittedName>
</protein>
<dbReference type="Proteomes" id="UP001430953">
    <property type="component" value="Unassembled WGS sequence"/>
</dbReference>
<reference evidence="3 4" key="1">
    <citation type="submission" date="2023-03" db="EMBL/GenBank/DDBJ databases">
        <title>High recombination rates correlate with genetic variation in Cardiocondyla obscurior ants.</title>
        <authorList>
            <person name="Errbii M."/>
        </authorList>
    </citation>
    <scope>NUCLEOTIDE SEQUENCE [LARGE SCALE GENOMIC DNA]</scope>
    <source>
        <strain evidence="3">Alpha-2009</strain>
        <tissue evidence="3">Whole body</tissue>
    </source>
</reference>
<keyword evidence="2" id="KW-0472">Membrane</keyword>
<keyword evidence="2" id="KW-0812">Transmembrane</keyword>
<feature type="region of interest" description="Disordered" evidence="1">
    <location>
        <begin position="1"/>
        <end position="29"/>
    </location>
</feature>
<sequence length="328" mass="37285">MPPSGKKTRETAGPDVRKNKLGAASAHGDVTDRRMRFNARCERGMCVQVHPGLPSATGQGERVKKQLLTSKEASIRRVIIVLAFLDPAGAFAPSIRRLARDDSRNLCVSSAARSGQLLRPQRPITQFHASSILDFKPITWDSRAMISRRKQLVRSTEKNDSVTRLGLHSAFRGFESDGFFPSTATAPATYTKRKPARSQRKIVIYLIIYNRYFFFFLLRRPAERFQLKRLTEKRLKYRRFTEEINSRKEICAERRAPPPPPPPPCLGSSPTGLVGFEIFDSSILRSPSLNSHVNAHARRHACTRRQLSGNARTRTTRRYIIRVQVQYL</sequence>
<evidence type="ECO:0000256" key="1">
    <source>
        <dbReference type="SAM" id="MobiDB-lite"/>
    </source>
</evidence>
<feature type="compositionally biased region" description="Basic and acidic residues" evidence="1">
    <location>
        <begin position="7"/>
        <end position="18"/>
    </location>
</feature>
<keyword evidence="2" id="KW-1133">Transmembrane helix</keyword>
<name>A0AAW2EBY8_9HYME</name>
<gene>
    <name evidence="3" type="ORF">PUN28_019362</name>
</gene>
<feature type="transmembrane region" description="Helical" evidence="2">
    <location>
        <begin position="202"/>
        <end position="218"/>
    </location>
</feature>
<accession>A0AAW2EBY8</accession>
<evidence type="ECO:0000313" key="4">
    <source>
        <dbReference type="Proteomes" id="UP001430953"/>
    </source>
</evidence>
<organism evidence="3 4">
    <name type="scientific">Cardiocondyla obscurior</name>
    <dbReference type="NCBI Taxonomy" id="286306"/>
    <lineage>
        <taxon>Eukaryota</taxon>
        <taxon>Metazoa</taxon>
        <taxon>Ecdysozoa</taxon>
        <taxon>Arthropoda</taxon>
        <taxon>Hexapoda</taxon>
        <taxon>Insecta</taxon>
        <taxon>Pterygota</taxon>
        <taxon>Neoptera</taxon>
        <taxon>Endopterygota</taxon>
        <taxon>Hymenoptera</taxon>
        <taxon>Apocrita</taxon>
        <taxon>Aculeata</taxon>
        <taxon>Formicoidea</taxon>
        <taxon>Formicidae</taxon>
        <taxon>Myrmicinae</taxon>
        <taxon>Cardiocondyla</taxon>
    </lineage>
</organism>
<evidence type="ECO:0000313" key="3">
    <source>
        <dbReference type="EMBL" id="KAL0100923.1"/>
    </source>
</evidence>
<proteinExistence type="predicted"/>
<dbReference type="EMBL" id="JADYXP020000025">
    <property type="protein sequence ID" value="KAL0100923.1"/>
    <property type="molecule type" value="Genomic_DNA"/>
</dbReference>
<comment type="caution">
    <text evidence="3">The sequence shown here is derived from an EMBL/GenBank/DDBJ whole genome shotgun (WGS) entry which is preliminary data.</text>
</comment>
<dbReference type="AlphaFoldDB" id="A0AAW2EBY8"/>